<reference evidence="1" key="1">
    <citation type="submission" date="2014-09" db="EMBL/GenBank/DDBJ databases">
        <authorList>
            <person name="Magalhaes I.L.F."/>
            <person name="Oliveira U."/>
            <person name="Santos F.R."/>
            <person name="Vidigal T.H.D.A."/>
            <person name="Brescovit A.D."/>
            <person name="Santos A.J."/>
        </authorList>
    </citation>
    <scope>NUCLEOTIDE SEQUENCE</scope>
    <source>
        <tissue evidence="1">Shoot tissue taken approximately 20 cm above the soil surface</tissue>
    </source>
</reference>
<sequence length="56" mass="6314">MNPVTSGHFQLHKLADFSSGWICIYGWNWGKGKSLEFEVQHDQREDGNTCGLLSMG</sequence>
<organism evidence="1">
    <name type="scientific">Arundo donax</name>
    <name type="common">Giant reed</name>
    <name type="synonym">Donax arundinaceus</name>
    <dbReference type="NCBI Taxonomy" id="35708"/>
    <lineage>
        <taxon>Eukaryota</taxon>
        <taxon>Viridiplantae</taxon>
        <taxon>Streptophyta</taxon>
        <taxon>Embryophyta</taxon>
        <taxon>Tracheophyta</taxon>
        <taxon>Spermatophyta</taxon>
        <taxon>Magnoliopsida</taxon>
        <taxon>Liliopsida</taxon>
        <taxon>Poales</taxon>
        <taxon>Poaceae</taxon>
        <taxon>PACMAD clade</taxon>
        <taxon>Arundinoideae</taxon>
        <taxon>Arundineae</taxon>
        <taxon>Arundo</taxon>
    </lineage>
</organism>
<accession>A0A0A9FIW5</accession>
<proteinExistence type="predicted"/>
<evidence type="ECO:0000313" key="1">
    <source>
        <dbReference type="EMBL" id="JAE08203.1"/>
    </source>
</evidence>
<protein>
    <submittedName>
        <fullName evidence="1">Uncharacterized protein</fullName>
    </submittedName>
</protein>
<name>A0A0A9FIW5_ARUDO</name>
<dbReference type="EMBL" id="GBRH01189693">
    <property type="protein sequence ID" value="JAE08203.1"/>
    <property type="molecule type" value="Transcribed_RNA"/>
</dbReference>
<dbReference type="AlphaFoldDB" id="A0A0A9FIW5"/>
<reference evidence="1" key="2">
    <citation type="journal article" date="2015" name="Data Brief">
        <title>Shoot transcriptome of the giant reed, Arundo donax.</title>
        <authorList>
            <person name="Barrero R.A."/>
            <person name="Guerrero F.D."/>
            <person name="Moolhuijzen P."/>
            <person name="Goolsby J.A."/>
            <person name="Tidwell J."/>
            <person name="Bellgard S.E."/>
            <person name="Bellgard M.I."/>
        </authorList>
    </citation>
    <scope>NUCLEOTIDE SEQUENCE</scope>
    <source>
        <tissue evidence="1">Shoot tissue taken approximately 20 cm above the soil surface</tissue>
    </source>
</reference>